<name>A0A6A5BTB8_NAEFO</name>
<dbReference type="GeneID" id="68110684"/>
<dbReference type="Proteomes" id="UP000444721">
    <property type="component" value="Unassembled WGS sequence"/>
</dbReference>
<dbReference type="EMBL" id="VFQX01000034">
    <property type="protein sequence ID" value="KAF0977474.1"/>
    <property type="molecule type" value="Genomic_DNA"/>
</dbReference>
<feature type="compositionally biased region" description="Acidic residues" evidence="1">
    <location>
        <begin position="21"/>
        <end position="48"/>
    </location>
</feature>
<feature type="compositionally biased region" description="Polar residues" evidence="1">
    <location>
        <begin position="49"/>
        <end position="78"/>
    </location>
</feature>
<organism evidence="2 3">
    <name type="scientific">Naegleria fowleri</name>
    <name type="common">Brain eating amoeba</name>
    <dbReference type="NCBI Taxonomy" id="5763"/>
    <lineage>
        <taxon>Eukaryota</taxon>
        <taxon>Discoba</taxon>
        <taxon>Heterolobosea</taxon>
        <taxon>Tetramitia</taxon>
        <taxon>Eutetramitia</taxon>
        <taxon>Vahlkampfiidae</taxon>
        <taxon>Naegleria</taxon>
    </lineage>
</organism>
<evidence type="ECO:0000313" key="2">
    <source>
        <dbReference type="EMBL" id="KAF0977474.1"/>
    </source>
</evidence>
<accession>A0A6A5BTB8</accession>
<dbReference type="RefSeq" id="XP_044562187.1">
    <property type="nucleotide sequence ID" value="XM_044706773.1"/>
</dbReference>
<gene>
    <name evidence="2" type="ORF">FDP41_003466</name>
</gene>
<feature type="compositionally biased region" description="Basic and acidic residues" evidence="1">
    <location>
        <begin position="9"/>
        <end position="20"/>
    </location>
</feature>
<keyword evidence="3" id="KW-1185">Reference proteome</keyword>
<proteinExistence type="predicted"/>
<evidence type="ECO:0000313" key="3">
    <source>
        <dbReference type="Proteomes" id="UP000444721"/>
    </source>
</evidence>
<sequence>MQTVLCNQKEVEERHKYIESKDDEEDNQDDHDDDDEDDEDEENDDETQESSCSTVEKKTFNSLEDLSNGQDFSPETNLLTSLRFMLHLMVKMMMK</sequence>
<feature type="region of interest" description="Disordered" evidence="1">
    <location>
        <begin position="1"/>
        <end position="78"/>
    </location>
</feature>
<evidence type="ECO:0000256" key="1">
    <source>
        <dbReference type="SAM" id="MobiDB-lite"/>
    </source>
</evidence>
<comment type="caution">
    <text evidence="2">The sequence shown here is derived from an EMBL/GenBank/DDBJ whole genome shotgun (WGS) entry which is preliminary data.</text>
</comment>
<dbReference type="AlphaFoldDB" id="A0A6A5BTB8"/>
<reference evidence="2 3" key="1">
    <citation type="journal article" date="2019" name="Sci. Rep.">
        <title>Nanopore sequencing improves the draft genome of the human pathogenic amoeba Naegleria fowleri.</title>
        <authorList>
            <person name="Liechti N."/>
            <person name="Schurch N."/>
            <person name="Bruggmann R."/>
            <person name="Wittwer M."/>
        </authorList>
    </citation>
    <scope>NUCLEOTIDE SEQUENCE [LARGE SCALE GENOMIC DNA]</scope>
    <source>
        <strain evidence="2 3">ATCC 30894</strain>
    </source>
</reference>
<protein>
    <submittedName>
        <fullName evidence="2">Uncharacterized protein</fullName>
    </submittedName>
</protein>
<dbReference type="VEuPathDB" id="AmoebaDB:FDP41_003466"/>